<dbReference type="KEGG" id="lcre:Pla8534_49300"/>
<dbReference type="SUPFAM" id="SSF49478">
    <property type="entry name" value="Cna protein B-type domain"/>
    <property type="match status" value="1"/>
</dbReference>
<organism evidence="2 3">
    <name type="scientific">Lignipirellula cremea</name>
    <dbReference type="NCBI Taxonomy" id="2528010"/>
    <lineage>
        <taxon>Bacteria</taxon>
        <taxon>Pseudomonadati</taxon>
        <taxon>Planctomycetota</taxon>
        <taxon>Planctomycetia</taxon>
        <taxon>Pirellulales</taxon>
        <taxon>Pirellulaceae</taxon>
        <taxon>Lignipirellula</taxon>
    </lineage>
</organism>
<keyword evidence="1" id="KW-0732">Signal</keyword>
<evidence type="ECO:0000313" key="3">
    <source>
        <dbReference type="Proteomes" id="UP000317648"/>
    </source>
</evidence>
<evidence type="ECO:0008006" key="4">
    <source>
        <dbReference type="Google" id="ProtNLM"/>
    </source>
</evidence>
<name>A0A518DZ46_9BACT</name>
<protein>
    <recommendedName>
        <fullName evidence="4">Carboxypeptidase regulatory-like domain-containing protein</fullName>
    </recommendedName>
</protein>
<reference evidence="2 3" key="1">
    <citation type="submission" date="2019-02" db="EMBL/GenBank/DDBJ databases">
        <title>Deep-cultivation of Planctomycetes and their phenomic and genomic characterization uncovers novel biology.</title>
        <authorList>
            <person name="Wiegand S."/>
            <person name="Jogler M."/>
            <person name="Boedeker C."/>
            <person name="Pinto D."/>
            <person name="Vollmers J."/>
            <person name="Rivas-Marin E."/>
            <person name="Kohn T."/>
            <person name="Peeters S.H."/>
            <person name="Heuer A."/>
            <person name="Rast P."/>
            <person name="Oberbeckmann S."/>
            <person name="Bunk B."/>
            <person name="Jeske O."/>
            <person name="Meyerdierks A."/>
            <person name="Storesund J.E."/>
            <person name="Kallscheuer N."/>
            <person name="Luecker S."/>
            <person name="Lage O.M."/>
            <person name="Pohl T."/>
            <person name="Merkel B.J."/>
            <person name="Hornburger P."/>
            <person name="Mueller R.-W."/>
            <person name="Bruemmer F."/>
            <person name="Labrenz M."/>
            <person name="Spormann A.M."/>
            <person name="Op den Camp H."/>
            <person name="Overmann J."/>
            <person name="Amann R."/>
            <person name="Jetten M.S.M."/>
            <person name="Mascher T."/>
            <person name="Medema M.H."/>
            <person name="Devos D.P."/>
            <person name="Kaster A.-K."/>
            <person name="Ovreas L."/>
            <person name="Rohde M."/>
            <person name="Galperin M.Y."/>
            <person name="Jogler C."/>
        </authorList>
    </citation>
    <scope>NUCLEOTIDE SEQUENCE [LARGE SCALE GENOMIC DNA]</scope>
    <source>
        <strain evidence="2 3">Pla85_3_4</strain>
    </source>
</reference>
<proteinExistence type="predicted"/>
<feature type="signal peptide" evidence="1">
    <location>
        <begin position="1"/>
        <end position="19"/>
    </location>
</feature>
<feature type="chain" id="PRO_5021861974" description="Carboxypeptidase regulatory-like domain-containing protein" evidence="1">
    <location>
        <begin position="20"/>
        <end position="116"/>
    </location>
</feature>
<dbReference type="AlphaFoldDB" id="A0A518DZ46"/>
<gene>
    <name evidence="2" type="ORF">Pla8534_49300</name>
</gene>
<accession>A0A518DZ46</accession>
<evidence type="ECO:0000256" key="1">
    <source>
        <dbReference type="SAM" id="SignalP"/>
    </source>
</evidence>
<sequence precursor="true">MRSSLVILFLLCVLNPCVAEEPASDAAQRPNLVANGSLSLTIFVSQNDRSIQGAFVQVFDSFDNVVASGKTAGGFFKATSLPSGTYEVAVTYNNVRRFKEARLSDQNVDLEFTLDN</sequence>
<dbReference type="RefSeq" id="WP_145055899.1">
    <property type="nucleotide sequence ID" value="NZ_CP036433.1"/>
</dbReference>
<evidence type="ECO:0000313" key="2">
    <source>
        <dbReference type="EMBL" id="QDU97104.1"/>
    </source>
</evidence>
<dbReference type="EMBL" id="CP036433">
    <property type="protein sequence ID" value="QDU97104.1"/>
    <property type="molecule type" value="Genomic_DNA"/>
</dbReference>
<keyword evidence="3" id="KW-1185">Reference proteome</keyword>
<dbReference type="Proteomes" id="UP000317648">
    <property type="component" value="Chromosome"/>
</dbReference>